<protein>
    <recommendedName>
        <fullName evidence="3">DUF3857 domain-containing protein</fullName>
    </recommendedName>
</protein>
<accession>A0ABQ5V5R2</accession>
<feature type="signal peptide" evidence="2">
    <location>
        <begin position="1"/>
        <end position="23"/>
    </location>
</feature>
<proteinExistence type="predicted"/>
<dbReference type="Gene3D" id="3.10.620.30">
    <property type="match status" value="1"/>
</dbReference>
<dbReference type="Pfam" id="PF12969">
    <property type="entry name" value="DUF3857"/>
    <property type="match status" value="1"/>
</dbReference>
<keyword evidence="1" id="KW-1133">Transmembrane helix</keyword>
<evidence type="ECO:0000313" key="4">
    <source>
        <dbReference type="EMBL" id="GLQ22798.1"/>
    </source>
</evidence>
<keyword evidence="2" id="KW-0732">Signal</keyword>
<evidence type="ECO:0000256" key="2">
    <source>
        <dbReference type="SAM" id="SignalP"/>
    </source>
</evidence>
<feature type="transmembrane region" description="Helical" evidence="1">
    <location>
        <begin position="661"/>
        <end position="679"/>
    </location>
</feature>
<sequence>MRVVEIFLAATVGVMLIMGAATAALAQDVSDYVKITPRPDWIVPVDAPIFDADIDAGRETVFPLIDYQNRHTATTDEYSYRYVVDLLTPAAVDDEGTLSIDFDPSYRSMQLHHVRIIRDGETIDAADLNEAMVFRTETDRDQMIFNGTLTFLLPILDLRVGDRLDVAYTRSGRREAIGTGFLLRRTFATTSEIKRRFLRVSIARGLDIYTQTHNDPPEPERMNEDEWTVFQWDAPDPEAPAYDSDSPSWSFVRPSYEISNFESWAQVGNLFHKYYIRTDDDRDAVREIAAEIAAEHVDAKARARAALDWVQSHIRYVGLELGEGGFVPRPPDRVLRRRFGDCKDVTMLLLTLLDELGVLADPMLVDLNERGGEFMGLANPYAFDHIMVLAEIDGALYPLDATRDPQIGTLDTMEKGDIDFGLRLRDGASVVTKLPQSDYEARELITERFDLVAEPGVILYSINFREYGEDADNTLAWIARDGEDDVINSFVEYLSDIYPTLEPDGDLSWSSDDEEGWSELRMSFRLSGYTADDRRSLNTRAYQILAAMPDFEGGERTSPFSIKHPRNIRHIIEYIADDRYSFNDEDKTVETDAFRYVYKTTVADNVLREVFHWTTKQGHIDAKDFAKDMASISEIRDWNYTTINLPFDEGGDVAMSRSTQVLAWLFLIAFPLTVLSLIWRSKKRSQIASSN</sequence>
<dbReference type="Proteomes" id="UP001161391">
    <property type="component" value="Unassembled WGS sequence"/>
</dbReference>
<dbReference type="RefSeq" id="WP_284387543.1">
    <property type="nucleotide sequence ID" value="NZ_BSNK01000001.1"/>
</dbReference>
<reference evidence="4" key="1">
    <citation type="journal article" date="2014" name="Int. J. Syst. Evol. Microbiol.">
        <title>Complete genome of a new Firmicutes species belonging to the dominant human colonic microbiota ('Ruminococcus bicirculans') reveals two chromosomes and a selective capacity to utilize plant glucans.</title>
        <authorList>
            <consortium name="NISC Comparative Sequencing Program"/>
            <person name="Wegmann U."/>
            <person name="Louis P."/>
            <person name="Goesmann A."/>
            <person name="Henrissat B."/>
            <person name="Duncan S.H."/>
            <person name="Flint H.J."/>
        </authorList>
    </citation>
    <scope>NUCLEOTIDE SEQUENCE</scope>
    <source>
        <strain evidence="4">NBRC 108219</strain>
    </source>
</reference>
<feature type="domain" description="DUF3857" evidence="3">
    <location>
        <begin position="75"/>
        <end position="238"/>
    </location>
</feature>
<keyword evidence="5" id="KW-1185">Reference proteome</keyword>
<evidence type="ECO:0000259" key="3">
    <source>
        <dbReference type="Pfam" id="PF12969"/>
    </source>
</evidence>
<name>A0ABQ5V5R2_9PROT</name>
<dbReference type="Gene3D" id="2.60.40.3140">
    <property type="match status" value="1"/>
</dbReference>
<dbReference type="SUPFAM" id="SSF54001">
    <property type="entry name" value="Cysteine proteinases"/>
    <property type="match status" value="1"/>
</dbReference>
<keyword evidence="1" id="KW-0812">Transmembrane</keyword>
<evidence type="ECO:0000256" key="1">
    <source>
        <dbReference type="SAM" id="Phobius"/>
    </source>
</evidence>
<feature type="chain" id="PRO_5045748597" description="DUF3857 domain-containing protein" evidence="2">
    <location>
        <begin position="24"/>
        <end position="691"/>
    </location>
</feature>
<dbReference type="EMBL" id="BSNK01000001">
    <property type="protein sequence ID" value="GLQ22798.1"/>
    <property type="molecule type" value="Genomic_DNA"/>
</dbReference>
<gene>
    <name evidence="4" type="ORF">GCM10007853_06720</name>
</gene>
<keyword evidence="1" id="KW-0472">Membrane</keyword>
<dbReference type="InterPro" id="IPR024618">
    <property type="entry name" value="DUF3857"/>
</dbReference>
<organism evidence="4 5">
    <name type="scientific">Algimonas ampicilliniresistens</name>
    <dbReference type="NCBI Taxonomy" id="1298735"/>
    <lineage>
        <taxon>Bacteria</taxon>
        <taxon>Pseudomonadati</taxon>
        <taxon>Pseudomonadota</taxon>
        <taxon>Alphaproteobacteria</taxon>
        <taxon>Maricaulales</taxon>
        <taxon>Robiginitomaculaceae</taxon>
        <taxon>Algimonas</taxon>
    </lineage>
</organism>
<evidence type="ECO:0000313" key="5">
    <source>
        <dbReference type="Proteomes" id="UP001161391"/>
    </source>
</evidence>
<comment type="caution">
    <text evidence="4">The sequence shown here is derived from an EMBL/GenBank/DDBJ whole genome shotgun (WGS) entry which is preliminary data.</text>
</comment>
<reference evidence="4" key="2">
    <citation type="submission" date="2023-01" db="EMBL/GenBank/DDBJ databases">
        <title>Draft genome sequence of Algimonas ampicilliniresistens strain NBRC 108219.</title>
        <authorList>
            <person name="Sun Q."/>
            <person name="Mori K."/>
        </authorList>
    </citation>
    <scope>NUCLEOTIDE SEQUENCE</scope>
    <source>
        <strain evidence="4">NBRC 108219</strain>
    </source>
</reference>
<dbReference type="InterPro" id="IPR038765">
    <property type="entry name" value="Papain-like_cys_pep_sf"/>
</dbReference>